<keyword evidence="1" id="KW-0472">Membrane</keyword>
<keyword evidence="1" id="KW-1133">Transmembrane helix</keyword>
<evidence type="ECO:0000313" key="2">
    <source>
        <dbReference type="EMBL" id="MDQ0480793.1"/>
    </source>
</evidence>
<protein>
    <submittedName>
        <fullName evidence="2">Membrane protein</fullName>
    </submittedName>
</protein>
<proteinExistence type="predicted"/>
<feature type="transmembrane region" description="Helical" evidence="1">
    <location>
        <begin position="44"/>
        <end position="65"/>
    </location>
</feature>
<dbReference type="InterPro" id="IPR010540">
    <property type="entry name" value="CmpB_TMEM229"/>
</dbReference>
<feature type="transmembrane region" description="Helical" evidence="1">
    <location>
        <begin position="147"/>
        <end position="170"/>
    </location>
</feature>
<dbReference type="RefSeq" id="WP_307356950.1">
    <property type="nucleotide sequence ID" value="NZ_BAAACJ010000040.1"/>
</dbReference>
<dbReference type="Pfam" id="PF06541">
    <property type="entry name" value="ABC_trans_CmpB"/>
    <property type="match status" value="1"/>
</dbReference>
<evidence type="ECO:0000313" key="3">
    <source>
        <dbReference type="Proteomes" id="UP001224418"/>
    </source>
</evidence>
<sequence length="262" mass="31519">MNLSNFLKDFYLFAYYYIIYAHLGWWLETIYATFKEKKFINRGFLFGPFCSMYGFGAVSLIYFLTPFENNLFLLFIIGVIITTVLEYITGYMLEKSFNTTWWDYSKEPLNLHGRICLSFSLLWGGISVILIKIINPIFNKYSYITNTFYGKIILSIILVSMLLDFILTLISITKFNYLLDEFKTLHEEFKTKLDIREKLESTHLEEQKIWEEFKLRYEYIYKKLQKRYSRYLNAFPKYTSGNLKSFKDDFKKKIHSKFKTNK</sequence>
<reference evidence="2 3" key="1">
    <citation type="submission" date="2023-07" db="EMBL/GenBank/DDBJ databases">
        <title>Genomic Encyclopedia of Type Strains, Phase IV (KMG-IV): sequencing the most valuable type-strain genomes for metagenomic binning, comparative biology and taxonomic classification.</title>
        <authorList>
            <person name="Goeker M."/>
        </authorList>
    </citation>
    <scope>NUCLEOTIDE SEQUENCE [LARGE SCALE GENOMIC DNA]</scope>
    <source>
        <strain evidence="2 3">DSM 1400</strain>
    </source>
</reference>
<feature type="transmembrane region" description="Helical" evidence="1">
    <location>
        <begin position="12"/>
        <end position="32"/>
    </location>
</feature>
<comment type="caution">
    <text evidence="2">The sequence shown here is derived from an EMBL/GenBank/DDBJ whole genome shotgun (WGS) entry which is preliminary data.</text>
</comment>
<organism evidence="2 3">
    <name type="scientific">Hathewaya limosa</name>
    <name type="common">Clostridium limosum</name>
    <dbReference type="NCBI Taxonomy" id="1536"/>
    <lineage>
        <taxon>Bacteria</taxon>
        <taxon>Bacillati</taxon>
        <taxon>Bacillota</taxon>
        <taxon>Clostridia</taxon>
        <taxon>Eubacteriales</taxon>
        <taxon>Clostridiaceae</taxon>
        <taxon>Hathewaya</taxon>
    </lineage>
</organism>
<accession>A0ABU0JUL2</accession>
<feature type="transmembrane region" description="Helical" evidence="1">
    <location>
        <begin position="71"/>
        <end position="93"/>
    </location>
</feature>
<evidence type="ECO:0000256" key="1">
    <source>
        <dbReference type="SAM" id="Phobius"/>
    </source>
</evidence>
<dbReference type="EMBL" id="JAUSWN010000028">
    <property type="protein sequence ID" value="MDQ0480793.1"/>
    <property type="molecule type" value="Genomic_DNA"/>
</dbReference>
<name>A0ABU0JUL2_HATLI</name>
<keyword evidence="1" id="KW-0812">Transmembrane</keyword>
<gene>
    <name evidence="2" type="ORF">QOZ93_002543</name>
</gene>
<dbReference type="Proteomes" id="UP001224418">
    <property type="component" value="Unassembled WGS sequence"/>
</dbReference>
<keyword evidence="3" id="KW-1185">Reference proteome</keyword>
<feature type="transmembrane region" description="Helical" evidence="1">
    <location>
        <begin position="114"/>
        <end position="135"/>
    </location>
</feature>